<evidence type="ECO:0000256" key="1">
    <source>
        <dbReference type="ARBA" id="ARBA00004498"/>
    </source>
</evidence>
<evidence type="ECO:0000256" key="9">
    <source>
        <dbReference type="ARBA" id="ARBA00023288"/>
    </source>
</evidence>
<dbReference type="Proteomes" id="UP001283361">
    <property type="component" value="Unassembled WGS sequence"/>
</dbReference>
<feature type="non-terminal residue" evidence="12">
    <location>
        <position position="1"/>
    </location>
</feature>
<evidence type="ECO:0000256" key="11">
    <source>
        <dbReference type="SAM" id="MobiDB-lite"/>
    </source>
</evidence>
<evidence type="ECO:0000313" key="13">
    <source>
        <dbReference type="Proteomes" id="UP001283361"/>
    </source>
</evidence>
<dbReference type="Gene3D" id="3.30.2460.20">
    <property type="match status" value="1"/>
</dbReference>
<evidence type="ECO:0000256" key="5">
    <source>
        <dbReference type="ARBA" id="ARBA00022530"/>
    </source>
</evidence>
<organism evidence="12 13">
    <name type="scientific">Elysia crispata</name>
    <name type="common">lettuce slug</name>
    <dbReference type="NCBI Taxonomy" id="231223"/>
    <lineage>
        <taxon>Eukaryota</taxon>
        <taxon>Metazoa</taxon>
        <taxon>Spiralia</taxon>
        <taxon>Lophotrochozoa</taxon>
        <taxon>Mollusca</taxon>
        <taxon>Gastropoda</taxon>
        <taxon>Heterobranchia</taxon>
        <taxon>Euthyneura</taxon>
        <taxon>Panpulmonata</taxon>
        <taxon>Sacoglossa</taxon>
        <taxon>Placobranchoidea</taxon>
        <taxon>Plakobranchidae</taxon>
        <taxon>Elysia</taxon>
    </lineage>
</organism>
<evidence type="ECO:0000256" key="8">
    <source>
        <dbReference type="ARBA" id="ARBA00023180"/>
    </source>
</evidence>
<dbReference type="EMBL" id="JAWDGP010001158">
    <property type="protein sequence ID" value="KAK3793977.1"/>
    <property type="molecule type" value="Genomic_DNA"/>
</dbReference>
<evidence type="ECO:0000256" key="6">
    <source>
        <dbReference type="ARBA" id="ARBA00022687"/>
    </source>
</evidence>
<dbReference type="InterPro" id="IPR043158">
    <property type="entry name" value="Wnt_C"/>
</dbReference>
<dbReference type="SMART" id="SM00097">
    <property type="entry name" value="WNT1"/>
    <property type="match status" value="1"/>
</dbReference>
<dbReference type="GO" id="GO:0005615">
    <property type="term" value="C:extracellular space"/>
    <property type="evidence" value="ECO:0007669"/>
    <property type="project" value="TreeGrafter"/>
</dbReference>
<sequence length="323" mass="36750">DTEDDEGDDGVDDDKYEDDDNDDDDDDDDDDVDDNVDDNEDDDNTADDEGDDDDDNYEDDDNDHDDDDVDDDNTAFDEGDDDDDNDNYEDDDNDHDDDDVDDNEDDDNTADDEGDDDDDDNYEDDDNDHDDDDVDDDGEDDDDKSHNTIQTSTLYFFFPLFLPTLPFCPQSVEVNMKVDCKCHGVSGSCEMRTCWRAMPSFQKIGAILKEKFDGATEVRPSVETNELKPLNPQFKPHTDQDLVYLEDSPDFCEADKKTGSLGTHGRRCEKSSKAIEGCDLMCCGRGYTTRQVKVVERCKCKFHWCCSVKCKTCERIVDEHTCM</sequence>
<dbReference type="GO" id="GO:0030182">
    <property type="term" value="P:neuron differentiation"/>
    <property type="evidence" value="ECO:0007669"/>
    <property type="project" value="TreeGrafter"/>
</dbReference>
<evidence type="ECO:0000256" key="3">
    <source>
        <dbReference type="ARBA" id="ARBA00022473"/>
    </source>
</evidence>
<comment type="similarity">
    <text evidence="2 10">Belongs to the Wnt family.</text>
</comment>
<keyword evidence="13" id="KW-1185">Reference proteome</keyword>
<gene>
    <name evidence="12" type="ORF">RRG08_011508</name>
</gene>
<evidence type="ECO:0000256" key="7">
    <source>
        <dbReference type="ARBA" id="ARBA00023157"/>
    </source>
</evidence>
<name>A0AAE1AW40_9GAST</name>
<evidence type="ECO:0000313" key="12">
    <source>
        <dbReference type="EMBL" id="KAK3793977.1"/>
    </source>
</evidence>
<keyword evidence="8" id="KW-0325">Glycoprotein</keyword>
<dbReference type="PANTHER" id="PTHR12027">
    <property type="entry name" value="WNT RELATED"/>
    <property type="match status" value="1"/>
</dbReference>
<keyword evidence="5" id="KW-0272">Extracellular matrix</keyword>
<feature type="region of interest" description="Disordered" evidence="11">
    <location>
        <begin position="1"/>
        <end position="146"/>
    </location>
</feature>
<dbReference type="PRINTS" id="PR01349">
    <property type="entry name" value="WNTPROTEIN"/>
</dbReference>
<evidence type="ECO:0000256" key="4">
    <source>
        <dbReference type="ARBA" id="ARBA00022525"/>
    </source>
</evidence>
<protein>
    <recommendedName>
        <fullName evidence="10">Protein Wnt</fullName>
    </recommendedName>
</protein>
<proteinExistence type="inferred from homology"/>
<comment type="function">
    <text evidence="10">Ligand for members of the frizzled family of seven transmembrane receptors.</text>
</comment>
<dbReference type="AlphaFoldDB" id="A0AAE1AW40"/>
<dbReference type="GO" id="GO:0060070">
    <property type="term" value="P:canonical Wnt signaling pathway"/>
    <property type="evidence" value="ECO:0007669"/>
    <property type="project" value="TreeGrafter"/>
</dbReference>
<reference evidence="12" key="1">
    <citation type="journal article" date="2023" name="G3 (Bethesda)">
        <title>A reference genome for the long-term kleptoplast-retaining sea slug Elysia crispata morphotype clarki.</title>
        <authorList>
            <person name="Eastman K.E."/>
            <person name="Pendleton A.L."/>
            <person name="Shaikh M.A."/>
            <person name="Suttiyut T."/>
            <person name="Ogas R."/>
            <person name="Tomko P."/>
            <person name="Gavelis G."/>
            <person name="Widhalm J.R."/>
            <person name="Wisecaver J.H."/>
        </authorList>
    </citation>
    <scope>NUCLEOTIDE SEQUENCE</scope>
    <source>
        <strain evidence="12">ECLA1</strain>
    </source>
</reference>
<evidence type="ECO:0000256" key="10">
    <source>
        <dbReference type="RuleBase" id="RU003500"/>
    </source>
</evidence>
<keyword evidence="9" id="KW-0449">Lipoprotein</keyword>
<dbReference type="GO" id="GO:0005125">
    <property type="term" value="F:cytokine activity"/>
    <property type="evidence" value="ECO:0007669"/>
    <property type="project" value="TreeGrafter"/>
</dbReference>
<dbReference type="Pfam" id="PF00110">
    <property type="entry name" value="wnt"/>
    <property type="match status" value="1"/>
</dbReference>
<keyword evidence="3 10" id="KW-0217">Developmental protein</keyword>
<feature type="compositionally biased region" description="Acidic residues" evidence="11">
    <location>
        <begin position="1"/>
        <end position="142"/>
    </location>
</feature>
<comment type="caution">
    <text evidence="12">The sequence shown here is derived from an EMBL/GenBank/DDBJ whole genome shotgun (WGS) entry which is preliminary data.</text>
</comment>
<dbReference type="GO" id="GO:0005109">
    <property type="term" value="F:frizzled binding"/>
    <property type="evidence" value="ECO:0007669"/>
    <property type="project" value="TreeGrafter"/>
</dbReference>
<dbReference type="InterPro" id="IPR005817">
    <property type="entry name" value="Wnt"/>
</dbReference>
<keyword evidence="6 10" id="KW-0879">Wnt signaling pathway</keyword>
<comment type="subcellular location">
    <subcellularLocation>
        <location evidence="1 10">Secreted</location>
        <location evidence="1 10">Extracellular space</location>
        <location evidence="1 10">Extracellular matrix</location>
    </subcellularLocation>
</comment>
<dbReference type="GO" id="GO:0045165">
    <property type="term" value="P:cell fate commitment"/>
    <property type="evidence" value="ECO:0007669"/>
    <property type="project" value="TreeGrafter"/>
</dbReference>
<accession>A0AAE1AW40</accession>
<dbReference type="InterPro" id="IPR018161">
    <property type="entry name" value="Wnt_CS"/>
</dbReference>
<dbReference type="PANTHER" id="PTHR12027:SF101">
    <property type="entry name" value="PROTEIN WNT-4"/>
    <property type="match status" value="1"/>
</dbReference>
<keyword evidence="4" id="KW-0964">Secreted</keyword>
<evidence type="ECO:0000256" key="2">
    <source>
        <dbReference type="ARBA" id="ARBA00005683"/>
    </source>
</evidence>
<keyword evidence="7" id="KW-1015">Disulfide bond</keyword>
<dbReference type="PROSITE" id="PS00246">
    <property type="entry name" value="WNT1"/>
    <property type="match status" value="1"/>
</dbReference>
<dbReference type="FunFam" id="3.30.2460.20:FF:000001">
    <property type="entry name" value="Wnt homolog"/>
    <property type="match status" value="1"/>
</dbReference>